<evidence type="ECO:0000256" key="14">
    <source>
        <dbReference type="SAM" id="MobiDB-lite"/>
    </source>
</evidence>
<protein>
    <recommendedName>
        <fullName evidence="11">tRNA-2-methylthio-N(6)-dimethylallyladenosine synthase</fullName>
        <ecNumber evidence="9">2.8.4.3</ecNumber>
    </recommendedName>
    <alternativeName>
        <fullName evidence="13">(Dimethylallyl)adenosine tRNA methylthiotransferase MiaB</fullName>
    </alternativeName>
    <alternativeName>
        <fullName evidence="12">tRNA-i(6)A37 methylthiotransferase</fullName>
    </alternativeName>
</protein>
<feature type="compositionally biased region" description="Basic and acidic residues" evidence="14">
    <location>
        <begin position="397"/>
        <end position="409"/>
    </location>
</feature>
<reference evidence="18" key="1">
    <citation type="submission" date="2019-09" db="EMBL/GenBank/DDBJ databases">
        <title>Characterisation of the sponge microbiome using genome-centric metagenomics.</title>
        <authorList>
            <person name="Engelberts J.P."/>
            <person name="Robbins S.J."/>
            <person name="De Goeij J.M."/>
            <person name="Aranda M."/>
            <person name="Bell S.C."/>
            <person name="Webster N.S."/>
        </authorList>
    </citation>
    <scope>NUCLEOTIDE SEQUENCE</scope>
    <source>
        <strain evidence="18">SB0662_bin_9</strain>
    </source>
</reference>
<feature type="domain" description="Radical SAM core" evidence="17">
    <location>
        <begin position="178"/>
        <end position="427"/>
    </location>
</feature>
<dbReference type="InterPro" id="IPR005839">
    <property type="entry name" value="Methylthiotransferase"/>
</dbReference>
<dbReference type="Gene3D" id="3.80.30.20">
    <property type="entry name" value="tm_1862 like domain"/>
    <property type="match status" value="1"/>
</dbReference>
<keyword evidence="8" id="KW-0411">Iron-sulfur</keyword>
<evidence type="ECO:0000256" key="11">
    <source>
        <dbReference type="ARBA" id="ARBA00068570"/>
    </source>
</evidence>
<dbReference type="InterPro" id="IPR006638">
    <property type="entry name" value="Elp3/MiaA/NifB-like_rSAM"/>
</dbReference>
<dbReference type="GO" id="GO:0051539">
    <property type="term" value="F:4 iron, 4 sulfur cluster binding"/>
    <property type="evidence" value="ECO:0007669"/>
    <property type="project" value="UniProtKB-KW"/>
</dbReference>
<dbReference type="InterPro" id="IPR013848">
    <property type="entry name" value="Methylthiotransferase_N"/>
</dbReference>
<dbReference type="PANTHER" id="PTHR43020">
    <property type="entry name" value="CDK5 REGULATORY SUBUNIT-ASSOCIATED PROTEIN 1"/>
    <property type="match status" value="1"/>
</dbReference>
<dbReference type="Pfam" id="PF00919">
    <property type="entry name" value="UPF0004"/>
    <property type="match status" value="1"/>
</dbReference>
<evidence type="ECO:0000313" key="18">
    <source>
        <dbReference type="EMBL" id="MYD89047.1"/>
    </source>
</evidence>
<dbReference type="EC" id="2.8.4.3" evidence="9"/>
<dbReference type="PROSITE" id="PS51918">
    <property type="entry name" value="RADICAL_SAM"/>
    <property type="match status" value="1"/>
</dbReference>
<comment type="function">
    <text evidence="2">Catalyzes the methylthiolation of N6-(dimethylallyl)adenosine (i(6)A), leading to the formation of 2-methylthio-N6-(dimethylallyl)adenosine (ms(2)i(6)A) at position 37 in tRNAs that read codons beginning with uridine.</text>
</comment>
<dbReference type="AlphaFoldDB" id="A0A6B1DP30"/>
<evidence type="ECO:0000259" key="16">
    <source>
        <dbReference type="PROSITE" id="PS51449"/>
    </source>
</evidence>
<dbReference type="GO" id="GO:0046872">
    <property type="term" value="F:metal ion binding"/>
    <property type="evidence" value="ECO:0007669"/>
    <property type="project" value="UniProtKB-KW"/>
</dbReference>
<feature type="domain" description="TRAM" evidence="15">
    <location>
        <begin position="430"/>
        <end position="490"/>
    </location>
</feature>
<feature type="region of interest" description="Disordered" evidence="14">
    <location>
        <begin position="388"/>
        <end position="409"/>
    </location>
</feature>
<evidence type="ECO:0000256" key="2">
    <source>
        <dbReference type="ARBA" id="ARBA00003234"/>
    </source>
</evidence>
<evidence type="ECO:0000256" key="4">
    <source>
        <dbReference type="ARBA" id="ARBA00022679"/>
    </source>
</evidence>
<dbReference type="PROSITE" id="PS01278">
    <property type="entry name" value="MTTASE_RADICAL"/>
    <property type="match status" value="1"/>
</dbReference>
<dbReference type="SMART" id="SM00729">
    <property type="entry name" value="Elp3"/>
    <property type="match status" value="1"/>
</dbReference>
<dbReference type="SFLD" id="SFLDG01082">
    <property type="entry name" value="B12-binding_domain_containing"/>
    <property type="match status" value="1"/>
</dbReference>
<proteinExistence type="predicted"/>
<keyword evidence="6" id="KW-0479">Metal-binding</keyword>
<dbReference type="SUPFAM" id="SSF102114">
    <property type="entry name" value="Radical SAM enzymes"/>
    <property type="match status" value="1"/>
</dbReference>
<dbReference type="InterPro" id="IPR038135">
    <property type="entry name" value="Methylthiotransferase_N_sf"/>
</dbReference>
<dbReference type="InterPro" id="IPR007197">
    <property type="entry name" value="rSAM"/>
</dbReference>
<evidence type="ECO:0000256" key="7">
    <source>
        <dbReference type="ARBA" id="ARBA00023004"/>
    </source>
</evidence>
<evidence type="ECO:0000256" key="13">
    <source>
        <dbReference type="ARBA" id="ARBA00081141"/>
    </source>
</evidence>
<evidence type="ECO:0000256" key="1">
    <source>
        <dbReference type="ARBA" id="ARBA00001966"/>
    </source>
</evidence>
<keyword evidence="7" id="KW-0408">Iron</keyword>
<dbReference type="PANTHER" id="PTHR43020:SF2">
    <property type="entry name" value="MITOCHONDRIAL TRNA METHYLTHIOTRANSFERASE CDK5RAP1"/>
    <property type="match status" value="1"/>
</dbReference>
<evidence type="ECO:0000256" key="5">
    <source>
        <dbReference type="ARBA" id="ARBA00022691"/>
    </source>
</evidence>
<dbReference type="Gene3D" id="3.40.50.12160">
    <property type="entry name" value="Methylthiotransferase, N-terminal domain"/>
    <property type="match status" value="1"/>
</dbReference>
<evidence type="ECO:0000256" key="3">
    <source>
        <dbReference type="ARBA" id="ARBA00022485"/>
    </source>
</evidence>
<dbReference type="PROSITE" id="PS50926">
    <property type="entry name" value="TRAM"/>
    <property type="match status" value="1"/>
</dbReference>
<comment type="cofactor">
    <cofactor evidence="1">
        <name>[4Fe-4S] cluster</name>
        <dbReference type="ChEBI" id="CHEBI:49883"/>
    </cofactor>
</comment>
<dbReference type="FunFam" id="3.40.50.12160:FF:000003">
    <property type="entry name" value="CDK5 regulatory subunit-associated protein 1"/>
    <property type="match status" value="1"/>
</dbReference>
<comment type="caution">
    <text evidence="18">The sequence shown here is derived from an EMBL/GenBank/DDBJ whole genome shotgun (WGS) entry which is preliminary data.</text>
</comment>
<evidence type="ECO:0000256" key="10">
    <source>
        <dbReference type="ARBA" id="ARBA00051425"/>
    </source>
</evidence>
<keyword evidence="3" id="KW-0004">4Fe-4S</keyword>
<evidence type="ECO:0000256" key="8">
    <source>
        <dbReference type="ARBA" id="ARBA00023014"/>
    </source>
</evidence>
<dbReference type="Pfam" id="PF04055">
    <property type="entry name" value="Radical_SAM"/>
    <property type="match status" value="1"/>
</dbReference>
<dbReference type="InterPro" id="IPR058240">
    <property type="entry name" value="rSAM_sf"/>
</dbReference>
<dbReference type="EMBL" id="VXPY01000013">
    <property type="protein sequence ID" value="MYD89047.1"/>
    <property type="molecule type" value="Genomic_DNA"/>
</dbReference>
<gene>
    <name evidence="18" type="ORF">F4Y08_01740</name>
</gene>
<keyword evidence="5" id="KW-0949">S-adenosyl-L-methionine</keyword>
<dbReference type="FunFam" id="3.80.30.20:FF:000001">
    <property type="entry name" value="tRNA-2-methylthio-N(6)-dimethylallyladenosine synthase 2"/>
    <property type="match status" value="1"/>
</dbReference>
<sequence>MYAKDSDDKGPAPTGPRGMTAMDRKFHIWTVGCQMNTADSQHVADALTDLGYTATRDPDEAEVVVLNTCVVRQSAENKAVGKLGALKGWKSGQPDRILALMGCMVGVNPSPALIERFPHVDVFMPPSEPLPLVNHLLQDTINQDSESLIRDLTSARHTLQDTDETHNVPGRTGGDSLHHEGVTAYVPVVYGCSHACTFCIIPFRRGVERSRSLEDIRREVELRVRQGAREVTLLGQIVDRYGYDLCGPLGHSGQVPVHGGLSNSKVPDLADLLRTIHDIPDLWRIRFLTSHPTYLSDRILDTVRDLPKVCEQIEVPAQAGNNDVLRNMRRGYTQEEYRDLIGHIRAKLPDCSIHTDIIVGFCGETDSQFRETEALLRDLQPEKAHLARYSSRPGTVSDRRMEDDVPDSVKRERHARLDSLMRDICLRKNRRQLGDSVELLIERRHKGRWLGRTRQNRLVFVEHDQDLTGCMVNARISWAGPWSMQGRLESILDSPPTC</sequence>
<name>A0A6B1DP30_9CHLR</name>
<keyword evidence="4 18" id="KW-0808">Transferase</keyword>
<feature type="domain" description="MTTase N-terminal" evidence="16">
    <location>
        <begin position="24"/>
        <end position="142"/>
    </location>
</feature>
<dbReference type="SFLD" id="SFLDS00029">
    <property type="entry name" value="Radical_SAM"/>
    <property type="match status" value="1"/>
</dbReference>
<dbReference type="SFLD" id="SFLDG01061">
    <property type="entry name" value="methylthiotransferase"/>
    <property type="match status" value="1"/>
</dbReference>
<evidence type="ECO:0000256" key="6">
    <source>
        <dbReference type="ARBA" id="ARBA00022723"/>
    </source>
</evidence>
<dbReference type="GO" id="GO:0035597">
    <property type="term" value="F:tRNA-2-methylthio-N(6)-dimethylallyladenosine(37) synthase activity"/>
    <property type="evidence" value="ECO:0007669"/>
    <property type="project" value="UniProtKB-EC"/>
</dbReference>
<evidence type="ECO:0000256" key="9">
    <source>
        <dbReference type="ARBA" id="ARBA00033765"/>
    </source>
</evidence>
<dbReference type="Pfam" id="PF01938">
    <property type="entry name" value="TRAM"/>
    <property type="match status" value="1"/>
</dbReference>
<evidence type="ECO:0000259" key="17">
    <source>
        <dbReference type="PROSITE" id="PS51918"/>
    </source>
</evidence>
<comment type="catalytic activity">
    <reaction evidence="10">
        <text>N(6)-dimethylallyladenosine(37) in tRNA + (sulfur carrier)-SH + AH2 + 2 S-adenosyl-L-methionine = 2-methylsulfanyl-N(6)-dimethylallyladenosine(37) in tRNA + (sulfur carrier)-H + 5'-deoxyadenosine + L-methionine + A + S-adenosyl-L-homocysteine + 2 H(+)</text>
        <dbReference type="Rhea" id="RHEA:37067"/>
        <dbReference type="Rhea" id="RHEA-COMP:10375"/>
        <dbReference type="Rhea" id="RHEA-COMP:10376"/>
        <dbReference type="Rhea" id="RHEA-COMP:14737"/>
        <dbReference type="Rhea" id="RHEA-COMP:14739"/>
        <dbReference type="ChEBI" id="CHEBI:13193"/>
        <dbReference type="ChEBI" id="CHEBI:15378"/>
        <dbReference type="ChEBI" id="CHEBI:17319"/>
        <dbReference type="ChEBI" id="CHEBI:17499"/>
        <dbReference type="ChEBI" id="CHEBI:29917"/>
        <dbReference type="ChEBI" id="CHEBI:57844"/>
        <dbReference type="ChEBI" id="CHEBI:57856"/>
        <dbReference type="ChEBI" id="CHEBI:59789"/>
        <dbReference type="ChEBI" id="CHEBI:64428"/>
        <dbReference type="ChEBI" id="CHEBI:74415"/>
        <dbReference type="ChEBI" id="CHEBI:74417"/>
        <dbReference type="EC" id="2.8.4.3"/>
    </reaction>
</comment>
<evidence type="ECO:0000256" key="12">
    <source>
        <dbReference type="ARBA" id="ARBA00080698"/>
    </source>
</evidence>
<evidence type="ECO:0000259" key="15">
    <source>
        <dbReference type="PROSITE" id="PS50926"/>
    </source>
</evidence>
<dbReference type="NCBIfam" id="TIGR00089">
    <property type="entry name" value="MiaB/RimO family radical SAM methylthiotransferase"/>
    <property type="match status" value="1"/>
</dbReference>
<dbReference type="InterPro" id="IPR002792">
    <property type="entry name" value="TRAM_dom"/>
</dbReference>
<dbReference type="PROSITE" id="PS51449">
    <property type="entry name" value="MTTASE_N"/>
    <property type="match status" value="1"/>
</dbReference>
<dbReference type="InterPro" id="IPR020612">
    <property type="entry name" value="Methylthiotransferase_CS"/>
</dbReference>
<dbReference type="CDD" id="cd01335">
    <property type="entry name" value="Radical_SAM"/>
    <property type="match status" value="1"/>
</dbReference>
<accession>A0A6B1DP30</accession>
<dbReference type="InterPro" id="IPR023404">
    <property type="entry name" value="rSAM_horseshoe"/>
</dbReference>
<organism evidence="18">
    <name type="scientific">Caldilineaceae bacterium SB0662_bin_9</name>
    <dbReference type="NCBI Taxonomy" id="2605258"/>
    <lineage>
        <taxon>Bacteria</taxon>
        <taxon>Bacillati</taxon>
        <taxon>Chloroflexota</taxon>
        <taxon>Caldilineae</taxon>
        <taxon>Caldilineales</taxon>
        <taxon>Caldilineaceae</taxon>
    </lineage>
</organism>
<dbReference type="GO" id="GO:0005829">
    <property type="term" value="C:cytosol"/>
    <property type="evidence" value="ECO:0007669"/>
    <property type="project" value="TreeGrafter"/>
</dbReference>